<evidence type="ECO:0000313" key="3">
    <source>
        <dbReference type="EMBL" id="MVN22405.1"/>
    </source>
</evidence>
<sequence length="138" mass="14749">MKKLLLMLCFVAGITSLSKAQGGGRQRMSPADQAKQMQTRLKLNDDQTTKITSILQMQATKMDSIRTAANGDRQAMMQGMMSVRQMTTPKIKAVLTADQATAYDKMLADQQAQMRARMQNGGGGGNGGGAGAPPSPQK</sequence>
<organism evidence="3 4">
    <name type="scientific">Mucilaginibacter arboris</name>
    <dbReference type="NCBI Taxonomy" id="2682090"/>
    <lineage>
        <taxon>Bacteria</taxon>
        <taxon>Pseudomonadati</taxon>
        <taxon>Bacteroidota</taxon>
        <taxon>Sphingobacteriia</taxon>
        <taxon>Sphingobacteriales</taxon>
        <taxon>Sphingobacteriaceae</taxon>
        <taxon>Mucilaginibacter</taxon>
    </lineage>
</organism>
<dbReference type="RefSeq" id="WP_157567611.1">
    <property type="nucleotide sequence ID" value="NZ_WPIK01000011.1"/>
</dbReference>
<dbReference type="Proteomes" id="UP000462014">
    <property type="component" value="Unassembled WGS sequence"/>
</dbReference>
<name>A0A7K1SYK8_9SPHI</name>
<evidence type="ECO:0000256" key="2">
    <source>
        <dbReference type="SAM" id="SignalP"/>
    </source>
</evidence>
<keyword evidence="4" id="KW-1185">Reference proteome</keyword>
<comment type="caution">
    <text evidence="3">The sequence shown here is derived from an EMBL/GenBank/DDBJ whole genome shotgun (WGS) entry which is preliminary data.</text>
</comment>
<evidence type="ECO:0000313" key="4">
    <source>
        <dbReference type="Proteomes" id="UP000462014"/>
    </source>
</evidence>
<feature type="chain" id="PRO_5029863249" description="Periplasmic heavy metal sensor" evidence="2">
    <location>
        <begin position="21"/>
        <end position="138"/>
    </location>
</feature>
<accession>A0A7K1SYK8</accession>
<keyword evidence="2" id="KW-0732">Signal</keyword>
<evidence type="ECO:0008006" key="5">
    <source>
        <dbReference type="Google" id="ProtNLM"/>
    </source>
</evidence>
<proteinExistence type="predicted"/>
<reference evidence="3 4" key="1">
    <citation type="submission" date="2019-12" db="EMBL/GenBank/DDBJ databases">
        <title>Mucilaginibacter sp. HMF7410 genome sequencing and assembly.</title>
        <authorList>
            <person name="Kang H."/>
            <person name="Cha I."/>
            <person name="Kim H."/>
            <person name="Joh K."/>
        </authorList>
    </citation>
    <scope>NUCLEOTIDE SEQUENCE [LARGE SCALE GENOMIC DNA]</scope>
    <source>
        <strain evidence="3 4">HMF7410</strain>
    </source>
</reference>
<feature type="region of interest" description="Disordered" evidence="1">
    <location>
        <begin position="111"/>
        <end position="138"/>
    </location>
</feature>
<feature type="compositionally biased region" description="Gly residues" evidence="1">
    <location>
        <begin position="120"/>
        <end position="131"/>
    </location>
</feature>
<evidence type="ECO:0000256" key="1">
    <source>
        <dbReference type="SAM" id="MobiDB-lite"/>
    </source>
</evidence>
<dbReference type="AlphaFoldDB" id="A0A7K1SYK8"/>
<gene>
    <name evidence="3" type="ORF">GO621_12750</name>
</gene>
<feature type="signal peptide" evidence="2">
    <location>
        <begin position="1"/>
        <end position="20"/>
    </location>
</feature>
<dbReference type="EMBL" id="WPIK01000011">
    <property type="protein sequence ID" value="MVN22405.1"/>
    <property type="molecule type" value="Genomic_DNA"/>
</dbReference>
<protein>
    <recommendedName>
        <fullName evidence="5">Periplasmic heavy metal sensor</fullName>
    </recommendedName>
</protein>